<dbReference type="Gene3D" id="3.30.1490.480">
    <property type="entry name" value="Endolytic murein transglycosylase"/>
    <property type="match status" value="1"/>
</dbReference>
<dbReference type="EC" id="4.2.2.29" evidence="7"/>
<dbReference type="GO" id="GO:0005886">
    <property type="term" value="C:plasma membrane"/>
    <property type="evidence" value="ECO:0007669"/>
    <property type="project" value="UniProtKB-SubCell"/>
</dbReference>
<reference evidence="9" key="1">
    <citation type="journal article" date="2015" name="MBio">
        <title>Genome-Resolved Metagenomic Analysis Reveals Roles for Candidate Phyla and Other Microbial Community Members in Biogeochemical Transformations in Oil Reservoirs.</title>
        <authorList>
            <person name="Hu P."/>
            <person name="Tom L."/>
            <person name="Singh A."/>
            <person name="Thomas B.C."/>
            <person name="Baker B.J."/>
            <person name="Piceno Y.M."/>
            <person name="Andersen G.L."/>
            <person name="Banfield J.F."/>
        </authorList>
    </citation>
    <scope>NUCLEOTIDE SEQUENCE [LARGE SCALE GENOMIC DNA]</scope>
</reference>
<dbReference type="HAMAP" id="MF_02065">
    <property type="entry name" value="MltG"/>
    <property type="match status" value="1"/>
</dbReference>
<accession>A0A101GZJ8</accession>
<feature type="transmembrane region" description="Helical" evidence="7">
    <location>
        <begin position="12"/>
        <end position="31"/>
    </location>
</feature>
<feature type="site" description="Important for catalytic activity" evidence="7">
    <location>
        <position position="224"/>
    </location>
</feature>
<dbReference type="GO" id="GO:0009252">
    <property type="term" value="P:peptidoglycan biosynthetic process"/>
    <property type="evidence" value="ECO:0007669"/>
    <property type="project" value="UniProtKB-UniRule"/>
</dbReference>
<protein>
    <recommendedName>
        <fullName evidence="7">Endolytic murein transglycosylase</fullName>
        <ecNumber evidence="7">4.2.2.29</ecNumber>
    </recommendedName>
    <alternativeName>
        <fullName evidence="7">Peptidoglycan lytic transglycosylase</fullName>
    </alternativeName>
    <alternativeName>
        <fullName evidence="7">Peptidoglycan polymerization terminase</fullName>
    </alternativeName>
</protein>
<keyword evidence="3 7" id="KW-1133">Transmembrane helix</keyword>
<dbReference type="CDD" id="cd08010">
    <property type="entry name" value="MltG_like"/>
    <property type="match status" value="1"/>
</dbReference>
<name>A0A101GZJ8_9BACT</name>
<dbReference type="PATRIC" id="fig|1641388.3.peg.385"/>
<evidence type="ECO:0000256" key="7">
    <source>
        <dbReference type="HAMAP-Rule" id="MF_02065"/>
    </source>
</evidence>
<dbReference type="EMBL" id="LGGI01000002">
    <property type="protein sequence ID" value="KUK67591.1"/>
    <property type="molecule type" value="Genomic_DNA"/>
</dbReference>
<dbReference type="InterPro" id="IPR003770">
    <property type="entry name" value="MLTG-like"/>
</dbReference>
<evidence type="ECO:0000256" key="1">
    <source>
        <dbReference type="ARBA" id="ARBA00022475"/>
    </source>
</evidence>
<gene>
    <name evidence="7" type="primary">mltG</name>
    <name evidence="8" type="ORF">XD87_0032</name>
</gene>
<dbReference type="NCBIfam" id="TIGR00247">
    <property type="entry name" value="endolytic transglycosylase MltG"/>
    <property type="match status" value="1"/>
</dbReference>
<evidence type="ECO:0000256" key="3">
    <source>
        <dbReference type="ARBA" id="ARBA00022989"/>
    </source>
</evidence>
<keyword evidence="6 7" id="KW-0961">Cell wall biogenesis/degradation</keyword>
<keyword evidence="2 7" id="KW-0812">Transmembrane</keyword>
<dbReference type="Gene3D" id="3.30.160.60">
    <property type="entry name" value="Classic Zinc Finger"/>
    <property type="match status" value="1"/>
</dbReference>
<comment type="similarity">
    <text evidence="7">Belongs to the transglycosylase MltG family.</text>
</comment>
<dbReference type="AlphaFoldDB" id="A0A101GZJ8"/>
<dbReference type="GO" id="GO:0071555">
    <property type="term" value="P:cell wall organization"/>
    <property type="evidence" value="ECO:0007669"/>
    <property type="project" value="UniProtKB-KW"/>
</dbReference>
<evidence type="ECO:0000256" key="6">
    <source>
        <dbReference type="ARBA" id="ARBA00023316"/>
    </source>
</evidence>
<proteinExistence type="inferred from homology"/>
<dbReference type="PANTHER" id="PTHR30518:SF2">
    <property type="entry name" value="ENDOLYTIC MUREIN TRANSGLYCOSYLASE"/>
    <property type="match status" value="1"/>
</dbReference>
<keyword evidence="4 7" id="KW-0472">Membrane</keyword>
<evidence type="ECO:0000256" key="2">
    <source>
        <dbReference type="ARBA" id="ARBA00022692"/>
    </source>
</evidence>
<evidence type="ECO:0000256" key="5">
    <source>
        <dbReference type="ARBA" id="ARBA00023239"/>
    </source>
</evidence>
<comment type="caution">
    <text evidence="8">The sequence shown here is derived from an EMBL/GenBank/DDBJ whole genome shotgun (WGS) entry which is preliminary data.</text>
</comment>
<organism evidence="8 9">
    <name type="scientific">candidate division WS6 bacterium 36_33</name>
    <dbReference type="NCBI Taxonomy" id="1641388"/>
    <lineage>
        <taxon>Bacteria</taxon>
        <taxon>Candidatus Dojkabacteria</taxon>
    </lineage>
</organism>
<dbReference type="GO" id="GO:0008932">
    <property type="term" value="F:lytic endotransglycosylase activity"/>
    <property type="evidence" value="ECO:0007669"/>
    <property type="project" value="UniProtKB-UniRule"/>
</dbReference>
<keyword evidence="5 7" id="KW-0456">Lyase</keyword>
<comment type="function">
    <text evidence="7">Functions as a peptidoglycan terminase that cleaves nascent peptidoglycan strands endolytically to terminate their elongation.</text>
</comment>
<evidence type="ECO:0000313" key="9">
    <source>
        <dbReference type="Proteomes" id="UP000053469"/>
    </source>
</evidence>
<keyword evidence="1 7" id="KW-1003">Cell membrane</keyword>
<sequence>MRVEKKESRTSGTKLFPFFLILIGIGIALVVTDYKRNLNVPNSSSDEKVRIEITEGESVTNILQNLLKEDLITQKNYYYAKVYLRLKNLGSTLQAGVYNLPKNLTIVELIETLQYGKDEEIWVTIPEGLRKDEIAELVSSELATENFSPEEFLALTNDPTFIQTLELGVETDNLEGFLFPDKYSFPSEVDAEGVIIRLVENFKTKVTREYTYEDIILASIVEREGYNGNDRPIIAGIILKRFEEGWLLQTDATLLYPLKDWNSPITQEVKENNNPYNTYKNIGLPPTPICNPGLQSIEAVWNPVETNYYYYIHDNDGNPHYAETLDEHNENINKYLR</sequence>
<comment type="subcellular location">
    <subcellularLocation>
        <location evidence="7">Cell membrane</location>
        <topology evidence="7">Single-pass membrane protein</topology>
    </subcellularLocation>
</comment>
<dbReference type="Pfam" id="PF02618">
    <property type="entry name" value="YceG"/>
    <property type="match status" value="1"/>
</dbReference>
<dbReference type="Proteomes" id="UP000053469">
    <property type="component" value="Unassembled WGS sequence"/>
</dbReference>
<evidence type="ECO:0000256" key="4">
    <source>
        <dbReference type="ARBA" id="ARBA00023136"/>
    </source>
</evidence>
<evidence type="ECO:0000313" key="8">
    <source>
        <dbReference type="EMBL" id="KUK67591.1"/>
    </source>
</evidence>
<comment type="catalytic activity">
    <reaction evidence="7">
        <text>a peptidoglycan chain = a peptidoglycan chain with N-acetyl-1,6-anhydromuramyl-[peptide] at the reducing end + a peptidoglycan chain with N-acetylglucosamine at the non-reducing end.</text>
        <dbReference type="EC" id="4.2.2.29"/>
    </reaction>
</comment>
<dbReference type="PANTHER" id="PTHR30518">
    <property type="entry name" value="ENDOLYTIC MUREIN TRANSGLYCOSYLASE"/>
    <property type="match status" value="1"/>
</dbReference>